<evidence type="ECO:0000313" key="1">
    <source>
        <dbReference type="EMBL" id="VBB39420.1"/>
    </source>
</evidence>
<sequence>MNKRFNIKKVEIITNFKDFKDYLLADKHALGRLVNYQKITDFILKYEILLRRCEYYCNCPSVIKKFCCLFLNIAVLN</sequence>
<accession>A0A652ZUF2</accession>
<proteinExistence type="predicted"/>
<gene>
    <name evidence="1" type="ORF">TRIP_E190338</name>
</gene>
<dbReference type="AlphaFoldDB" id="A0A652ZUF2"/>
<name>A0A652ZUF2_9SPIR</name>
<organism evidence="1">
    <name type="scientific">uncultured Spirochaetota bacterium</name>
    <dbReference type="NCBI Taxonomy" id="460511"/>
    <lineage>
        <taxon>Bacteria</taxon>
        <taxon>Pseudomonadati</taxon>
        <taxon>Spirochaetota</taxon>
        <taxon>environmental samples</taxon>
    </lineage>
</organism>
<reference evidence="1" key="1">
    <citation type="submission" date="2018-07" db="EMBL/GenBank/DDBJ databases">
        <authorList>
            <consortium name="Genoscope - CEA"/>
            <person name="William W."/>
        </authorList>
    </citation>
    <scope>NUCLEOTIDE SEQUENCE</scope>
    <source>
        <strain evidence="1">IK1</strain>
    </source>
</reference>
<dbReference type="EMBL" id="UPXP01000011">
    <property type="protein sequence ID" value="VBB39420.1"/>
    <property type="molecule type" value="Genomic_DNA"/>
</dbReference>
<protein>
    <submittedName>
        <fullName evidence="1">Uncharacterized protein</fullName>
    </submittedName>
</protein>